<dbReference type="PRINTS" id="PR00778">
    <property type="entry name" value="HTHARSR"/>
</dbReference>
<evidence type="ECO:0000256" key="1">
    <source>
        <dbReference type="ARBA" id="ARBA00023015"/>
    </source>
</evidence>
<reference evidence="5 6" key="1">
    <citation type="submission" date="2021-04" db="EMBL/GenBank/DDBJ databases">
        <authorList>
            <person name="Ivanova A."/>
        </authorList>
    </citation>
    <scope>NUCLEOTIDE SEQUENCE [LARGE SCALE GENOMIC DNA]</scope>
    <source>
        <strain evidence="5 6">G18</strain>
    </source>
</reference>
<accession>A0ABS5BP56</accession>
<sequence length="117" mass="13461">MPHRALVTKELAVFVGVFAHPLRIRIVEELRAEERDVNALQAALGISHSGVSQHLMVLRSHRLVSERREGRRVFYRLRQPDIAAWLMDATRFLEHESAEAAELRKAIDETRKAWAAK</sequence>
<keyword evidence="6" id="KW-1185">Reference proteome</keyword>
<feature type="domain" description="HTH arsR-type" evidence="4">
    <location>
        <begin position="3"/>
        <end position="97"/>
    </location>
</feature>
<proteinExistence type="predicted"/>
<dbReference type="CDD" id="cd00090">
    <property type="entry name" value="HTH_ARSR"/>
    <property type="match status" value="1"/>
</dbReference>
<dbReference type="NCBIfam" id="NF033788">
    <property type="entry name" value="HTH_metalloreg"/>
    <property type="match status" value="1"/>
</dbReference>
<dbReference type="SMART" id="SM00418">
    <property type="entry name" value="HTH_ARSR"/>
    <property type="match status" value="1"/>
</dbReference>
<keyword evidence="3" id="KW-0804">Transcription</keyword>
<keyword evidence="1" id="KW-0805">Transcription regulation</keyword>
<dbReference type="Proteomes" id="UP000676565">
    <property type="component" value="Unassembled WGS sequence"/>
</dbReference>
<dbReference type="InterPro" id="IPR011991">
    <property type="entry name" value="ArsR-like_HTH"/>
</dbReference>
<dbReference type="InterPro" id="IPR036390">
    <property type="entry name" value="WH_DNA-bd_sf"/>
</dbReference>
<name>A0ABS5BP56_9BACT</name>
<evidence type="ECO:0000259" key="4">
    <source>
        <dbReference type="PROSITE" id="PS50987"/>
    </source>
</evidence>
<dbReference type="InterPro" id="IPR001845">
    <property type="entry name" value="HTH_ArsR_DNA-bd_dom"/>
</dbReference>
<dbReference type="SUPFAM" id="SSF46785">
    <property type="entry name" value="Winged helix' DNA-binding domain"/>
    <property type="match status" value="1"/>
</dbReference>
<evidence type="ECO:0000313" key="5">
    <source>
        <dbReference type="EMBL" id="MBP3954643.1"/>
    </source>
</evidence>
<protein>
    <submittedName>
        <fullName evidence="5">Helix-turn-helix transcriptional regulator</fullName>
    </submittedName>
</protein>
<evidence type="ECO:0000256" key="2">
    <source>
        <dbReference type="ARBA" id="ARBA00023125"/>
    </source>
</evidence>
<dbReference type="PROSITE" id="PS50987">
    <property type="entry name" value="HTH_ARSR_2"/>
    <property type="match status" value="1"/>
</dbReference>
<dbReference type="Pfam" id="PF12840">
    <property type="entry name" value="HTH_20"/>
    <property type="match status" value="1"/>
</dbReference>
<dbReference type="RefSeq" id="WP_210652762.1">
    <property type="nucleotide sequence ID" value="NZ_JAGKQQ010000001.1"/>
</dbReference>
<dbReference type="InterPro" id="IPR036388">
    <property type="entry name" value="WH-like_DNA-bd_sf"/>
</dbReference>
<gene>
    <name evidence="5" type="ORF">J8F10_05020</name>
</gene>
<evidence type="ECO:0000256" key="3">
    <source>
        <dbReference type="ARBA" id="ARBA00023163"/>
    </source>
</evidence>
<organism evidence="5 6">
    <name type="scientific">Gemmata palustris</name>
    <dbReference type="NCBI Taxonomy" id="2822762"/>
    <lineage>
        <taxon>Bacteria</taxon>
        <taxon>Pseudomonadati</taxon>
        <taxon>Planctomycetota</taxon>
        <taxon>Planctomycetia</taxon>
        <taxon>Gemmatales</taxon>
        <taxon>Gemmataceae</taxon>
        <taxon>Gemmata</taxon>
    </lineage>
</organism>
<comment type="caution">
    <text evidence="5">The sequence shown here is derived from an EMBL/GenBank/DDBJ whole genome shotgun (WGS) entry which is preliminary data.</text>
</comment>
<evidence type="ECO:0000313" key="6">
    <source>
        <dbReference type="Proteomes" id="UP000676565"/>
    </source>
</evidence>
<keyword evidence="2" id="KW-0238">DNA-binding</keyword>
<dbReference type="InterPro" id="IPR051081">
    <property type="entry name" value="HTH_MetalResp_TranReg"/>
</dbReference>
<dbReference type="EMBL" id="JAGKQQ010000001">
    <property type="protein sequence ID" value="MBP3954643.1"/>
    <property type="molecule type" value="Genomic_DNA"/>
</dbReference>
<dbReference type="PANTHER" id="PTHR33154">
    <property type="entry name" value="TRANSCRIPTIONAL REGULATOR, ARSR FAMILY"/>
    <property type="match status" value="1"/>
</dbReference>
<dbReference type="Gene3D" id="1.10.10.10">
    <property type="entry name" value="Winged helix-like DNA-binding domain superfamily/Winged helix DNA-binding domain"/>
    <property type="match status" value="1"/>
</dbReference>
<dbReference type="PANTHER" id="PTHR33154:SF33">
    <property type="entry name" value="TRANSCRIPTIONAL REPRESSOR SDPR"/>
    <property type="match status" value="1"/>
</dbReference>